<evidence type="ECO:0000256" key="1">
    <source>
        <dbReference type="SAM" id="Phobius"/>
    </source>
</evidence>
<reference evidence="2 3" key="1">
    <citation type="submission" date="2019-10" db="EMBL/GenBank/DDBJ databases">
        <title>Corynebacterium sp novel species isolated from the respiratory tract of Marmot.</title>
        <authorList>
            <person name="Zhang G."/>
        </authorList>
    </citation>
    <scope>NUCLEOTIDE SEQUENCE [LARGE SCALE GENOMIC DNA]</scope>
    <source>
        <strain evidence="2 3">336</strain>
    </source>
</reference>
<name>A0ABQ6VCR9_9CORY</name>
<organism evidence="2 3">
    <name type="scientific">Corynebacterium zhongnanshanii</name>
    <dbReference type="NCBI Taxonomy" id="2768834"/>
    <lineage>
        <taxon>Bacteria</taxon>
        <taxon>Bacillati</taxon>
        <taxon>Actinomycetota</taxon>
        <taxon>Actinomycetes</taxon>
        <taxon>Mycobacteriales</taxon>
        <taxon>Corynebacteriaceae</taxon>
        <taxon>Corynebacterium</taxon>
    </lineage>
</organism>
<feature type="transmembrane region" description="Helical" evidence="1">
    <location>
        <begin position="161"/>
        <end position="186"/>
    </location>
</feature>
<proteinExistence type="predicted"/>
<dbReference type="PANTHER" id="PTHR37305:SF1">
    <property type="entry name" value="MEMBRANE PROTEIN"/>
    <property type="match status" value="1"/>
</dbReference>
<keyword evidence="1" id="KW-0472">Membrane</keyword>
<accession>A0ABQ6VCR9</accession>
<keyword evidence="1" id="KW-1133">Transmembrane helix</keyword>
<feature type="transmembrane region" description="Helical" evidence="1">
    <location>
        <begin position="115"/>
        <end position="141"/>
    </location>
</feature>
<feature type="transmembrane region" description="Helical" evidence="1">
    <location>
        <begin position="251"/>
        <end position="269"/>
    </location>
</feature>
<dbReference type="Proteomes" id="UP000436181">
    <property type="component" value="Unassembled WGS sequence"/>
</dbReference>
<comment type="caution">
    <text evidence="2">The sequence shown here is derived from an EMBL/GenBank/DDBJ whole genome shotgun (WGS) entry which is preliminary data.</text>
</comment>
<feature type="transmembrane region" description="Helical" evidence="1">
    <location>
        <begin position="193"/>
        <end position="212"/>
    </location>
</feature>
<protein>
    <submittedName>
        <fullName evidence="2">ABC transporter permease subunit</fullName>
    </submittedName>
</protein>
<evidence type="ECO:0000313" key="3">
    <source>
        <dbReference type="Proteomes" id="UP000436181"/>
    </source>
</evidence>
<dbReference type="Pfam" id="PF12679">
    <property type="entry name" value="ABC2_membrane_2"/>
    <property type="match status" value="1"/>
</dbReference>
<feature type="transmembrane region" description="Helical" evidence="1">
    <location>
        <begin position="72"/>
        <end position="94"/>
    </location>
</feature>
<gene>
    <name evidence="2" type="ORF">F8377_08190</name>
</gene>
<dbReference type="RefSeq" id="WP_151844646.1">
    <property type="nucleotide sequence ID" value="NZ_WBZJ01000003.1"/>
</dbReference>
<dbReference type="EMBL" id="WBZJ01000003">
    <property type="protein sequence ID" value="KAB3519878.1"/>
    <property type="molecule type" value="Genomic_DNA"/>
</dbReference>
<keyword evidence="1" id="KW-0812">Transmembrane</keyword>
<sequence>MLNVMKAEWIKLRSTKGLWWTSALIIFFSVALALLMGLTSGWTLKDNDASSDPMEAFAILGMLRPNVALTGLSTFGVMIILIQGVMTVTSEYAHSTQKMSVLSTPARWKLAVAKLGVYGAIAVVVSFIAALLSILGMELTFRTQIDNDALLDLVGFSAAYVWGYIGRTVLYAFLSAMIAIGVGYLIHNTAGAIALLLLWKMIVETVVVGLIPKVRDVLPQWMPFSHMDNYVARMPVEKAVWHDTLGQTGSALYFALWCVVIFAAGVVALNKRDA</sequence>
<keyword evidence="3" id="KW-1185">Reference proteome</keyword>
<evidence type="ECO:0000313" key="2">
    <source>
        <dbReference type="EMBL" id="KAB3519878.1"/>
    </source>
</evidence>
<dbReference type="PANTHER" id="PTHR37305">
    <property type="entry name" value="INTEGRAL MEMBRANE PROTEIN-RELATED"/>
    <property type="match status" value="1"/>
</dbReference>
<feature type="transmembrane region" description="Helical" evidence="1">
    <location>
        <begin position="20"/>
        <end position="44"/>
    </location>
</feature>